<evidence type="ECO:0000313" key="1">
    <source>
        <dbReference type="EMBL" id="SVE47905.1"/>
    </source>
</evidence>
<feature type="non-terminal residue" evidence="1">
    <location>
        <position position="1"/>
    </location>
</feature>
<accession>A0A383DUJ2</accession>
<dbReference type="AlphaFoldDB" id="A0A383DUJ2"/>
<proteinExistence type="predicted"/>
<organism evidence="1">
    <name type="scientific">marine metagenome</name>
    <dbReference type="NCBI Taxonomy" id="408172"/>
    <lineage>
        <taxon>unclassified sequences</taxon>
        <taxon>metagenomes</taxon>
        <taxon>ecological metagenomes</taxon>
    </lineage>
</organism>
<dbReference type="Gene3D" id="3.40.50.300">
    <property type="entry name" value="P-loop containing nucleotide triphosphate hydrolases"/>
    <property type="match status" value="1"/>
</dbReference>
<reference evidence="1" key="1">
    <citation type="submission" date="2018-05" db="EMBL/GenBank/DDBJ databases">
        <authorList>
            <person name="Lanie J.A."/>
            <person name="Ng W.-L."/>
            <person name="Kazmierczak K.M."/>
            <person name="Andrzejewski T.M."/>
            <person name="Davidsen T.M."/>
            <person name="Wayne K.J."/>
            <person name="Tettelin H."/>
            <person name="Glass J.I."/>
            <person name="Rusch D."/>
            <person name="Podicherti R."/>
            <person name="Tsui H.-C.T."/>
            <person name="Winkler M.E."/>
        </authorList>
    </citation>
    <scope>NUCLEOTIDE SEQUENCE</scope>
</reference>
<dbReference type="EMBL" id="UINC01220126">
    <property type="protein sequence ID" value="SVE47905.1"/>
    <property type="molecule type" value="Genomic_DNA"/>
</dbReference>
<evidence type="ECO:0008006" key="2">
    <source>
        <dbReference type="Google" id="ProtNLM"/>
    </source>
</evidence>
<gene>
    <name evidence="1" type="ORF">METZ01_LOCUS500759</name>
</gene>
<name>A0A383DUJ2_9ZZZZ</name>
<dbReference type="Pfam" id="PF13481">
    <property type="entry name" value="AAA_25"/>
    <property type="match status" value="1"/>
</dbReference>
<dbReference type="SUPFAM" id="SSF52540">
    <property type="entry name" value="P-loop containing nucleoside triphosphate hydrolases"/>
    <property type="match status" value="1"/>
</dbReference>
<dbReference type="InterPro" id="IPR027417">
    <property type="entry name" value="P-loop_NTPase"/>
</dbReference>
<sequence>SHVEQLAGRVLEKGDVSLVIIDPVTAYLEGSDSHKNADVRALFKPLSKMASDTNTAIVCVSHLNKANGGSALLRVTGSLAFVAAARAAFLVALDQDDKDKRLFLPLKNNLSEASTGMAFYIKPMSLGNRIETSKVVWTNERVTITADEALNQQEMRVTRPIDDAAQFLFYFLGSGPKPMKEVLRRAENEGHTEITVKRAKKRLGIKSRKSGISDGWTWELPEGAIESD</sequence>
<protein>
    <recommendedName>
        <fullName evidence="2">AAA family ATPase</fullName>
    </recommendedName>
</protein>